<reference evidence="1 2" key="1">
    <citation type="journal article" date="2018" name="Nat. Ecol. Evol.">
        <title>Genomic signatures of mitonuclear coevolution across populations of Tigriopus californicus.</title>
        <authorList>
            <person name="Barreto F.S."/>
            <person name="Watson E.T."/>
            <person name="Lima T.G."/>
            <person name="Willett C.S."/>
            <person name="Edmands S."/>
            <person name="Li W."/>
            <person name="Burton R.S."/>
        </authorList>
    </citation>
    <scope>NUCLEOTIDE SEQUENCE [LARGE SCALE GENOMIC DNA]</scope>
    <source>
        <strain evidence="1 2">San Diego</strain>
    </source>
</reference>
<protein>
    <recommendedName>
        <fullName evidence="3">Tyrosine specific protein phosphatases domain-containing protein</fullName>
    </recommendedName>
</protein>
<dbReference type="SMART" id="SM01301">
    <property type="entry name" value="PTPlike_phytase"/>
    <property type="match status" value="1"/>
</dbReference>
<name>A0A553PS79_TIGCA</name>
<dbReference type="PANTHER" id="PTHR23339">
    <property type="entry name" value="TYROSINE SPECIFIC PROTEIN PHOSPHATASE AND DUAL SPECIFICITY PROTEIN PHOSPHATASE"/>
    <property type="match status" value="1"/>
</dbReference>
<comment type="caution">
    <text evidence="1">The sequence shown here is derived from an EMBL/GenBank/DDBJ whole genome shotgun (WGS) entry which is preliminary data.</text>
</comment>
<evidence type="ECO:0008006" key="3">
    <source>
        <dbReference type="Google" id="ProtNLM"/>
    </source>
</evidence>
<dbReference type="InterPro" id="IPR029021">
    <property type="entry name" value="Prot-tyrosine_phosphatase-like"/>
</dbReference>
<dbReference type="OMA" id="IEMCSEM"/>
<dbReference type="Pfam" id="PF14566">
    <property type="entry name" value="PTPlike_phytase"/>
    <property type="match status" value="1"/>
</dbReference>
<dbReference type="EMBL" id="VCGU01000001">
    <property type="protein sequence ID" value="TRY80521.1"/>
    <property type="molecule type" value="Genomic_DNA"/>
</dbReference>
<dbReference type="SUPFAM" id="SSF52799">
    <property type="entry name" value="(Phosphotyrosine protein) phosphatases II"/>
    <property type="match status" value="1"/>
</dbReference>
<sequence>MAATSTDAIMLELEKEGIPWIKSEIYEKRKAREQKEREKNNPMKLCVLKFDHFENIHRLPKEIPILEGAPNFRQVPGYLVFGTGQPTKEGFKVALQHIFDDTNAKKVLWTSMRQEPVVYMNGQSFTPRLLERMNENMEFPDATPEYIEWLQDVFVNVIQLQIETSKTDRKVPKQDMGKVSFFRDTYAEHPEDRENIEYRVNLESNDALVTLSGMYEQLREHGFNLEYARLPIVDEKAPREADFDTILNTLKAEPVDTACVFNCQMGKGRTTTGMVLACLFKDVLFGDATKTYPKDEVVDPKKFEDKDDYTNEVARRGQFMVLEKIYKYIPEVKDAKAHLDHIIDLCGVPPQGTGLQNLRECIIWTKQKYVFEPKIKKAFWKQMSVNFIERYCYLIMFTTYVKSEAPRGFPWTFVQWMDQRAEIREIINQGKKNFDWT</sequence>
<gene>
    <name evidence="1" type="ORF">TCAL_15530</name>
</gene>
<organism evidence="1 2">
    <name type="scientific">Tigriopus californicus</name>
    <name type="common">Marine copepod</name>
    <dbReference type="NCBI Taxonomy" id="6832"/>
    <lineage>
        <taxon>Eukaryota</taxon>
        <taxon>Metazoa</taxon>
        <taxon>Ecdysozoa</taxon>
        <taxon>Arthropoda</taxon>
        <taxon>Crustacea</taxon>
        <taxon>Multicrustacea</taxon>
        <taxon>Hexanauplia</taxon>
        <taxon>Copepoda</taxon>
        <taxon>Harpacticoida</taxon>
        <taxon>Harpacticidae</taxon>
        <taxon>Tigriopus</taxon>
    </lineage>
</organism>
<proteinExistence type="predicted"/>
<keyword evidence="2" id="KW-1185">Reference proteome</keyword>
<dbReference type="Gene3D" id="3.90.190.10">
    <property type="entry name" value="Protein tyrosine phosphatase superfamily"/>
    <property type="match status" value="1"/>
</dbReference>
<evidence type="ECO:0000313" key="2">
    <source>
        <dbReference type="Proteomes" id="UP000318571"/>
    </source>
</evidence>
<dbReference type="Proteomes" id="UP000318571">
    <property type="component" value="Chromosome 12"/>
</dbReference>
<dbReference type="InterPro" id="IPR050561">
    <property type="entry name" value="PTP"/>
</dbReference>
<evidence type="ECO:0000313" key="1">
    <source>
        <dbReference type="EMBL" id="TRY80521.1"/>
    </source>
</evidence>
<accession>A0A553PS79</accession>
<dbReference type="AlphaFoldDB" id="A0A553PS79"/>